<dbReference type="HOGENOM" id="CLU_450446_0_0_3"/>
<dbReference type="STRING" id="93060.P9215_16891"/>
<accession>A8G6S1</accession>
<dbReference type="KEGG" id="pmh:P9215_16891"/>
<evidence type="ECO:0000313" key="3">
    <source>
        <dbReference type="Proteomes" id="UP000002014"/>
    </source>
</evidence>
<proteinExistence type="predicted"/>
<evidence type="ECO:0000313" key="2">
    <source>
        <dbReference type="EMBL" id="ABV51302.1"/>
    </source>
</evidence>
<dbReference type="EMBL" id="CP000825">
    <property type="protein sequence ID" value="ABV51302.1"/>
    <property type="molecule type" value="Genomic_DNA"/>
</dbReference>
<feature type="region of interest" description="Disordered" evidence="1">
    <location>
        <begin position="586"/>
        <end position="606"/>
    </location>
</feature>
<feature type="compositionally biased region" description="Basic residues" evidence="1">
    <location>
        <begin position="592"/>
        <end position="606"/>
    </location>
</feature>
<dbReference type="AlphaFoldDB" id="A8G6S1"/>
<reference evidence="2 3" key="1">
    <citation type="journal article" date="2007" name="PLoS Genet.">
        <title>Patterns and implications of gene gain and loss in the evolution of Prochlorococcus.</title>
        <authorList>
            <person name="Kettler G.C."/>
            <person name="Martiny A.C."/>
            <person name="Huang K."/>
            <person name="Zucker J."/>
            <person name="Coleman M.L."/>
            <person name="Rodrigue S."/>
            <person name="Chen F."/>
            <person name="Lapidus A."/>
            <person name="Ferriera S."/>
            <person name="Johnson J."/>
            <person name="Steglich C."/>
            <person name="Church G.M."/>
            <person name="Richardson P."/>
            <person name="Chisholm S.W."/>
        </authorList>
    </citation>
    <scope>NUCLEOTIDE SEQUENCE [LARGE SCALE GENOMIC DNA]</scope>
    <source>
        <strain evidence="2 3">MIT 9215</strain>
    </source>
</reference>
<gene>
    <name evidence="2" type="ordered locus">P9215_16891</name>
</gene>
<sequence>MMKINTDKFKEDLKKILPDIEVLGEYKTMKTKIKLKCSVKDCNHEWFSTPDNLLRRMKYGCPECAKKELNNTWKNNIRIWLKKNRNDLILIGSLRKYEDKTKWRCAKPECSFEWEANFKSIRGAGSGCPKCGIEKVRESKILPEEEFKKWLYNERPLIKLLSYKSQSNKATFQCLNNDCDTKGGKIWETIPEVLRLQNRGLSGCNHCGWKKSSREKRISEKAIRQWMEENKPKIIMGKDYENTKKHTSFTCKVCNYKWKTSINVFRTNDAGCPNCSGNPPVTKERFLERLSEVSKNSIRLIGKWNGNSQKSLFKCLKCSNEWKAQPARLTSSSPTGCPSCVETGFNRNLPSWIYLMEREIDQQFGITNDLVQRIKFHEREGWKLIDKFGPSSGEYILEKESKLKIWLKEEIGFDLKGKEENWLKNKFKVKNLNSLFEFAKIEKLYEKKLISLNNVNQGSNSLTRQSLNCRNEEYPFEWKLLPKTKLEAWENNEKKFFDGKRCRQGHLAPRFVSGPCTECIKLNQLKINARVKETRARKIIDAKKFKECPECKKVFLITPEMRKDKTFCSKICAGAESKRSYVKNNPELVKEQKKKSRLKKSKLSIS</sequence>
<evidence type="ECO:0008006" key="4">
    <source>
        <dbReference type="Google" id="ProtNLM"/>
    </source>
</evidence>
<name>A8G6S1_PROM2</name>
<dbReference type="Proteomes" id="UP000002014">
    <property type="component" value="Chromosome"/>
</dbReference>
<organism evidence="2 3">
    <name type="scientific">Prochlorococcus marinus (strain MIT 9215)</name>
    <dbReference type="NCBI Taxonomy" id="93060"/>
    <lineage>
        <taxon>Bacteria</taxon>
        <taxon>Bacillati</taxon>
        <taxon>Cyanobacteriota</taxon>
        <taxon>Cyanophyceae</taxon>
        <taxon>Synechococcales</taxon>
        <taxon>Prochlorococcaceae</taxon>
        <taxon>Prochlorococcus</taxon>
    </lineage>
</organism>
<protein>
    <recommendedName>
        <fullName evidence="4">Zinc-ribbon domain-containing protein</fullName>
    </recommendedName>
</protein>
<evidence type="ECO:0000256" key="1">
    <source>
        <dbReference type="SAM" id="MobiDB-lite"/>
    </source>
</evidence>